<keyword evidence="7" id="KW-0804">Transcription</keyword>
<keyword evidence="2" id="KW-0479">Metal-binding</keyword>
<evidence type="ECO:0000256" key="1">
    <source>
        <dbReference type="ARBA" id="ARBA00004123"/>
    </source>
</evidence>
<organism evidence="11 12">
    <name type="scientific">Schistosoma mansoni</name>
    <name type="common">Blood fluke</name>
    <dbReference type="NCBI Taxonomy" id="6183"/>
    <lineage>
        <taxon>Eukaryota</taxon>
        <taxon>Metazoa</taxon>
        <taxon>Spiralia</taxon>
        <taxon>Lophotrochozoa</taxon>
        <taxon>Platyhelminthes</taxon>
        <taxon>Trematoda</taxon>
        <taxon>Digenea</taxon>
        <taxon>Strigeidida</taxon>
        <taxon>Schistosomatoidea</taxon>
        <taxon>Schistosomatidae</taxon>
        <taxon>Schistosoma</taxon>
    </lineage>
</organism>
<keyword evidence="3" id="KW-0677">Repeat</keyword>
<keyword evidence="5" id="KW-0862">Zinc</keyword>
<evidence type="ECO:0000256" key="3">
    <source>
        <dbReference type="ARBA" id="ARBA00022737"/>
    </source>
</evidence>
<evidence type="ECO:0000313" key="12">
    <source>
        <dbReference type="WBParaSite" id="Smp_152210.1"/>
    </source>
</evidence>
<evidence type="ECO:0000256" key="8">
    <source>
        <dbReference type="ARBA" id="ARBA00023242"/>
    </source>
</evidence>
<evidence type="ECO:0000259" key="10">
    <source>
        <dbReference type="PROSITE" id="PS50157"/>
    </source>
</evidence>
<evidence type="ECO:0000256" key="9">
    <source>
        <dbReference type="PROSITE-ProRule" id="PRU00042"/>
    </source>
</evidence>
<protein>
    <submittedName>
        <fullName evidence="12">Odd-skipped-related</fullName>
    </submittedName>
</protein>
<dbReference type="PANTHER" id="PTHR14196">
    <property type="entry name" value="ODD-SKIPPED - RELATED"/>
    <property type="match status" value="1"/>
</dbReference>
<name>A0A3Q0KQ17_SCHMA</name>
<accession>A0A3Q0KQ17</accession>
<keyword evidence="6" id="KW-0805">Transcription regulation</keyword>
<evidence type="ECO:0000256" key="6">
    <source>
        <dbReference type="ARBA" id="ARBA00023015"/>
    </source>
</evidence>
<evidence type="ECO:0000313" key="11">
    <source>
        <dbReference type="Proteomes" id="UP000008854"/>
    </source>
</evidence>
<dbReference type="GO" id="GO:0005634">
    <property type="term" value="C:nucleus"/>
    <property type="evidence" value="ECO:0007669"/>
    <property type="project" value="UniProtKB-SubCell"/>
</dbReference>
<dbReference type="STRING" id="6183.A0A3Q0KQ17"/>
<dbReference type="GO" id="GO:0008270">
    <property type="term" value="F:zinc ion binding"/>
    <property type="evidence" value="ECO:0007669"/>
    <property type="project" value="UniProtKB-KW"/>
</dbReference>
<reference evidence="12" key="2">
    <citation type="submission" date="2018-12" db="UniProtKB">
        <authorList>
            <consortium name="WormBaseParasite"/>
        </authorList>
    </citation>
    <scope>IDENTIFICATION</scope>
    <source>
        <strain evidence="12">Puerto Rican</strain>
    </source>
</reference>
<reference evidence="11" key="1">
    <citation type="journal article" date="2012" name="PLoS Negl. Trop. Dis.">
        <title>A systematically improved high quality genome and transcriptome of the human blood fluke Schistosoma mansoni.</title>
        <authorList>
            <person name="Protasio A.V."/>
            <person name="Tsai I.J."/>
            <person name="Babbage A."/>
            <person name="Nichol S."/>
            <person name="Hunt M."/>
            <person name="Aslett M.A."/>
            <person name="De Silva N."/>
            <person name="Velarde G.S."/>
            <person name="Anderson T.J."/>
            <person name="Clark R.C."/>
            <person name="Davidson C."/>
            <person name="Dillon G.P."/>
            <person name="Holroyd N.E."/>
            <person name="LoVerde P.T."/>
            <person name="Lloyd C."/>
            <person name="McQuillan J."/>
            <person name="Oliveira G."/>
            <person name="Otto T.D."/>
            <person name="Parker-Manuel S.J."/>
            <person name="Quail M.A."/>
            <person name="Wilson R.A."/>
            <person name="Zerlotini A."/>
            <person name="Dunne D.W."/>
            <person name="Berriman M."/>
        </authorList>
    </citation>
    <scope>NUCLEOTIDE SEQUENCE [LARGE SCALE GENOMIC DNA]</scope>
    <source>
        <strain evidence="11">Puerto Rican</strain>
    </source>
</reference>
<dbReference type="FunFam" id="3.30.160.60:FF:000624">
    <property type="entry name" value="zinc finger protein 697"/>
    <property type="match status" value="1"/>
</dbReference>
<dbReference type="Gene3D" id="3.30.160.60">
    <property type="entry name" value="Classic Zinc Finger"/>
    <property type="match status" value="3"/>
</dbReference>
<dbReference type="PROSITE" id="PS50157">
    <property type="entry name" value="ZINC_FINGER_C2H2_2"/>
    <property type="match status" value="3"/>
</dbReference>
<keyword evidence="8" id="KW-0539">Nucleus</keyword>
<dbReference type="GO" id="GO:0000981">
    <property type="term" value="F:DNA-binding transcription factor activity, RNA polymerase II-specific"/>
    <property type="evidence" value="ECO:0007669"/>
    <property type="project" value="TreeGrafter"/>
</dbReference>
<keyword evidence="4 9" id="KW-0863">Zinc-finger</keyword>
<dbReference type="InParanoid" id="A0A3Q0KQ17"/>
<dbReference type="PROSITE" id="PS00028">
    <property type="entry name" value="ZINC_FINGER_C2H2_1"/>
    <property type="match status" value="3"/>
</dbReference>
<dbReference type="WBParaSite" id="Smp_152210.1">
    <property type="protein sequence ID" value="Smp_152210.1"/>
    <property type="gene ID" value="Smp_152210"/>
</dbReference>
<comment type="subcellular location">
    <subcellularLocation>
        <location evidence="1">Nucleus</location>
    </subcellularLocation>
</comment>
<dbReference type="GO" id="GO:0000977">
    <property type="term" value="F:RNA polymerase II transcription regulatory region sequence-specific DNA binding"/>
    <property type="evidence" value="ECO:0007669"/>
    <property type="project" value="TreeGrafter"/>
</dbReference>
<keyword evidence="11" id="KW-1185">Reference proteome</keyword>
<feature type="domain" description="C2H2-type" evidence="10">
    <location>
        <begin position="496"/>
        <end position="524"/>
    </location>
</feature>
<feature type="domain" description="C2H2-type" evidence="10">
    <location>
        <begin position="468"/>
        <end position="495"/>
    </location>
</feature>
<dbReference type="InterPro" id="IPR036236">
    <property type="entry name" value="Znf_C2H2_sf"/>
</dbReference>
<sequence length="588" mass="66134">MLFQPTFNNQNNNTIHDNIMNSTLNYNSYCFNSQIKSLSDQISTPLTSDDAALSSASQYTSTPINFHLNRTNDFSNRPTYSSSTSPNINKYDIDEILNKPSLNSFQSSSDDSMISIIATTTTTTTHTTTTTSNIVVNETNPSTTPFIDTSNNFSNENVIYPQITLRDEMSQVLSSPSSSKTEVASTTTAAKTTSTVHLTKAINQNSIIENDSFNNVNSSDISLFWLPYLNNIFNMYSSSLLNPSQMTQFNQTTIGWRIWRSLLRNLMLNENDHKPFDHTTSIFSLPFFLSTPTPITLPINNMNHFNSVYLCNWDHLIDLSSGSDQNVASIQTTPLNLAMKLNSSDCNITTSTTSITTNTTTSSISSSATTTTSTIHAPINYLPNGLHFTNTQKVLNTESYIIKSSIKAYEMTNENKNIFTRSKTEPTLTTLSMNIKKSIYKCSHCGRGFSKAYNRTIHERTHTDERPFGCDVCSRRFRRKDHLRDHSYTHLTSKPFSCSICHRGFCQSRSLENHKRSNHPIKNNESNTKLNDNYSTKLTYTTANIIPINNIHTTNNNTTNNTTHINSSINTFPTNCDVTMVMRNIKAE</sequence>
<dbReference type="PANTHER" id="PTHR14196:SF0">
    <property type="entry name" value="PROTEIN BOWEL"/>
    <property type="match status" value="1"/>
</dbReference>
<dbReference type="SMR" id="A0A3Q0KQ17"/>
<feature type="domain" description="C2H2-type" evidence="10">
    <location>
        <begin position="440"/>
        <end position="467"/>
    </location>
</feature>
<dbReference type="AlphaFoldDB" id="A0A3Q0KQ17"/>
<dbReference type="SUPFAM" id="SSF57667">
    <property type="entry name" value="beta-beta-alpha zinc fingers"/>
    <property type="match status" value="2"/>
</dbReference>
<dbReference type="Pfam" id="PF00096">
    <property type="entry name" value="zf-C2H2"/>
    <property type="match status" value="2"/>
</dbReference>
<evidence type="ECO:0000256" key="4">
    <source>
        <dbReference type="ARBA" id="ARBA00022771"/>
    </source>
</evidence>
<dbReference type="SMART" id="SM00355">
    <property type="entry name" value="ZnF_C2H2"/>
    <property type="match status" value="3"/>
</dbReference>
<dbReference type="Proteomes" id="UP000008854">
    <property type="component" value="Unassembled WGS sequence"/>
</dbReference>
<evidence type="ECO:0000256" key="2">
    <source>
        <dbReference type="ARBA" id="ARBA00022723"/>
    </source>
</evidence>
<dbReference type="InterPro" id="IPR050717">
    <property type="entry name" value="C2H2-ZF_Transcription_Reg"/>
</dbReference>
<evidence type="ECO:0000256" key="5">
    <source>
        <dbReference type="ARBA" id="ARBA00022833"/>
    </source>
</evidence>
<proteinExistence type="predicted"/>
<evidence type="ECO:0000256" key="7">
    <source>
        <dbReference type="ARBA" id="ARBA00023163"/>
    </source>
</evidence>
<dbReference type="InterPro" id="IPR013087">
    <property type="entry name" value="Znf_C2H2_type"/>
</dbReference>